<evidence type="ECO:0000256" key="1">
    <source>
        <dbReference type="SAM" id="MobiDB-lite"/>
    </source>
</evidence>
<accession>A0A7R9FSL2</accession>
<feature type="region of interest" description="Disordered" evidence="1">
    <location>
        <begin position="113"/>
        <end position="132"/>
    </location>
</feature>
<feature type="non-terminal residue" evidence="2">
    <location>
        <position position="143"/>
    </location>
</feature>
<feature type="non-terminal residue" evidence="2">
    <location>
        <position position="1"/>
    </location>
</feature>
<dbReference type="AlphaFoldDB" id="A0A7R9FSL2"/>
<sequence>RRKTHKAQVPEPAKGRNASETQTVVKEPPKTLELPEENEEPPILSHEEVASGTTASVPYVIVLLEDDLILIELAIVDGSVTSRKVTGKSIGYGGLRLLCQSLQCCFSRKVQEQQRSRYPRPPPGTNRGWHIGTLQKSNQGLLS</sequence>
<feature type="region of interest" description="Disordered" evidence="1">
    <location>
        <begin position="1"/>
        <end position="49"/>
    </location>
</feature>
<protein>
    <submittedName>
        <fullName evidence="2">Uncharacterized protein</fullName>
    </submittedName>
</protein>
<gene>
    <name evidence="2" type="ORF">DSTB1V02_LOCUS13388</name>
</gene>
<dbReference type="EMBL" id="CAJPEV010006262">
    <property type="protein sequence ID" value="CAG0903992.1"/>
    <property type="molecule type" value="Genomic_DNA"/>
</dbReference>
<dbReference type="Proteomes" id="UP000677054">
    <property type="component" value="Unassembled WGS sequence"/>
</dbReference>
<proteinExistence type="predicted"/>
<dbReference type="EMBL" id="LR905779">
    <property type="protein sequence ID" value="CAD7253640.1"/>
    <property type="molecule type" value="Genomic_DNA"/>
</dbReference>
<organism evidence="2">
    <name type="scientific">Darwinula stevensoni</name>
    <dbReference type="NCBI Taxonomy" id="69355"/>
    <lineage>
        <taxon>Eukaryota</taxon>
        <taxon>Metazoa</taxon>
        <taxon>Ecdysozoa</taxon>
        <taxon>Arthropoda</taxon>
        <taxon>Crustacea</taxon>
        <taxon>Oligostraca</taxon>
        <taxon>Ostracoda</taxon>
        <taxon>Podocopa</taxon>
        <taxon>Podocopida</taxon>
        <taxon>Darwinulocopina</taxon>
        <taxon>Darwinuloidea</taxon>
        <taxon>Darwinulidae</taxon>
        <taxon>Darwinula</taxon>
    </lineage>
</organism>
<evidence type="ECO:0000313" key="3">
    <source>
        <dbReference type="Proteomes" id="UP000677054"/>
    </source>
</evidence>
<evidence type="ECO:0000313" key="2">
    <source>
        <dbReference type="EMBL" id="CAD7253640.1"/>
    </source>
</evidence>
<keyword evidence="3" id="KW-1185">Reference proteome</keyword>
<name>A0A7R9FSL2_9CRUS</name>
<reference evidence="2" key="1">
    <citation type="submission" date="2020-11" db="EMBL/GenBank/DDBJ databases">
        <authorList>
            <person name="Tran Van P."/>
        </authorList>
    </citation>
    <scope>NUCLEOTIDE SEQUENCE</scope>
</reference>